<evidence type="ECO:0000313" key="3">
    <source>
        <dbReference type="Proteomes" id="UP001278500"/>
    </source>
</evidence>
<dbReference type="RefSeq" id="XP_062685431.1">
    <property type="nucleotide sequence ID" value="XM_062829490.1"/>
</dbReference>
<organism evidence="2 3">
    <name type="scientific">Neurospora tetraspora</name>
    <dbReference type="NCBI Taxonomy" id="94610"/>
    <lineage>
        <taxon>Eukaryota</taxon>
        <taxon>Fungi</taxon>
        <taxon>Dikarya</taxon>
        <taxon>Ascomycota</taxon>
        <taxon>Pezizomycotina</taxon>
        <taxon>Sordariomycetes</taxon>
        <taxon>Sordariomycetidae</taxon>
        <taxon>Sordariales</taxon>
        <taxon>Sordariaceae</taxon>
        <taxon>Neurospora</taxon>
    </lineage>
</organism>
<feature type="region of interest" description="Disordered" evidence="1">
    <location>
        <begin position="1"/>
        <end position="53"/>
    </location>
</feature>
<feature type="compositionally biased region" description="Low complexity" evidence="1">
    <location>
        <begin position="1"/>
        <end position="52"/>
    </location>
</feature>
<proteinExistence type="predicted"/>
<keyword evidence="3" id="KW-1185">Reference proteome</keyword>
<dbReference type="EMBL" id="JAUEPP010000002">
    <property type="protein sequence ID" value="KAK3352136.1"/>
    <property type="molecule type" value="Genomic_DNA"/>
</dbReference>
<evidence type="ECO:0000256" key="1">
    <source>
        <dbReference type="SAM" id="MobiDB-lite"/>
    </source>
</evidence>
<accession>A0AAE0MVK8</accession>
<protein>
    <submittedName>
        <fullName evidence="2">Uncharacterized protein</fullName>
    </submittedName>
</protein>
<sequence>MSRPYSPTESSSTSSGSSTIKSSNTPASTSAITTTTTTSSGGSNRDTTTTTPPCTCKGRHYYWSTICKNTFSAQTLEDWEKKISWRTEPWWRELKGLGPLVPSRDKDAEDAI</sequence>
<reference evidence="2" key="2">
    <citation type="submission" date="2023-06" db="EMBL/GenBank/DDBJ databases">
        <authorList>
            <consortium name="Lawrence Berkeley National Laboratory"/>
            <person name="Haridas S."/>
            <person name="Hensen N."/>
            <person name="Bonometti L."/>
            <person name="Westerberg I."/>
            <person name="Brannstrom I.O."/>
            <person name="Guillou S."/>
            <person name="Cros-Aarteil S."/>
            <person name="Calhoun S."/>
            <person name="Kuo A."/>
            <person name="Mondo S."/>
            <person name="Pangilinan J."/>
            <person name="Riley R."/>
            <person name="Labutti K."/>
            <person name="Andreopoulos B."/>
            <person name="Lipzen A."/>
            <person name="Chen C."/>
            <person name="Yanf M."/>
            <person name="Daum C."/>
            <person name="Ng V."/>
            <person name="Clum A."/>
            <person name="Steindorff A."/>
            <person name="Ohm R."/>
            <person name="Martin F."/>
            <person name="Silar P."/>
            <person name="Natvig D."/>
            <person name="Lalanne C."/>
            <person name="Gautier V."/>
            <person name="Ament-Velasquez S.L."/>
            <person name="Kruys A."/>
            <person name="Hutchinson M.I."/>
            <person name="Powell A.J."/>
            <person name="Barry K."/>
            <person name="Miller A.N."/>
            <person name="Grigoriev I.V."/>
            <person name="Debuchy R."/>
            <person name="Gladieux P."/>
            <person name="Thoren M.H."/>
            <person name="Johannesson H."/>
        </authorList>
    </citation>
    <scope>NUCLEOTIDE SEQUENCE</scope>
    <source>
        <strain evidence="2">CBS 560.94</strain>
    </source>
</reference>
<evidence type="ECO:0000313" key="2">
    <source>
        <dbReference type="EMBL" id="KAK3352136.1"/>
    </source>
</evidence>
<reference evidence="2" key="1">
    <citation type="journal article" date="2023" name="Mol. Phylogenet. Evol.">
        <title>Genome-scale phylogeny and comparative genomics of the fungal order Sordariales.</title>
        <authorList>
            <person name="Hensen N."/>
            <person name="Bonometti L."/>
            <person name="Westerberg I."/>
            <person name="Brannstrom I.O."/>
            <person name="Guillou S."/>
            <person name="Cros-Aarteil S."/>
            <person name="Calhoun S."/>
            <person name="Haridas S."/>
            <person name="Kuo A."/>
            <person name="Mondo S."/>
            <person name="Pangilinan J."/>
            <person name="Riley R."/>
            <person name="LaButti K."/>
            <person name="Andreopoulos B."/>
            <person name="Lipzen A."/>
            <person name="Chen C."/>
            <person name="Yan M."/>
            <person name="Daum C."/>
            <person name="Ng V."/>
            <person name="Clum A."/>
            <person name="Steindorff A."/>
            <person name="Ohm R.A."/>
            <person name="Martin F."/>
            <person name="Silar P."/>
            <person name="Natvig D.O."/>
            <person name="Lalanne C."/>
            <person name="Gautier V."/>
            <person name="Ament-Velasquez S.L."/>
            <person name="Kruys A."/>
            <person name="Hutchinson M.I."/>
            <person name="Powell A.J."/>
            <person name="Barry K."/>
            <person name="Miller A.N."/>
            <person name="Grigoriev I.V."/>
            <person name="Debuchy R."/>
            <person name="Gladieux P."/>
            <person name="Hiltunen Thoren M."/>
            <person name="Johannesson H."/>
        </authorList>
    </citation>
    <scope>NUCLEOTIDE SEQUENCE</scope>
    <source>
        <strain evidence="2">CBS 560.94</strain>
    </source>
</reference>
<dbReference type="Proteomes" id="UP001278500">
    <property type="component" value="Unassembled WGS sequence"/>
</dbReference>
<gene>
    <name evidence="2" type="ORF">B0H65DRAFT_547111</name>
</gene>
<name>A0AAE0MVK8_9PEZI</name>
<comment type="caution">
    <text evidence="2">The sequence shown here is derived from an EMBL/GenBank/DDBJ whole genome shotgun (WGS) entry which is preliminary data.</text>
</comment>
<dbReference type="AlphaFoldDB" id="A0AAE0MVK8"/>
<dbReference type="GeneID" id="87866644"/>